<dbReference type="GO" id="GO:0005886">
    <property type="term" value="C:plasma membrane"/>
    <property type="evidence" value="ECO:0007669"/>
    <property type="project" value="TreeGrafter"/>
</dbReference>
<gene>
    <name evidence="9" type="ORF">MSLAZ_2939</name>
</gene>
<organism evidence="9 10">
    <name type="scientific">Methanosarcina lacustris Z-7289</name>
    <dbReference type="NCBI Taxonomy" id="1434111"/>
    <lineage>
        <taxon>Archaea</taxon>
        <taxon>Methanobacteriati</taxon>
        <taxon>Methanobacteriota</taxon>
        <taxon>Stenosarchaea group</taxon>
        <taxon>Methanomicrobia</taxon>
        <taxon>Methanosarcinales</taxon>
        <taxon>Methanosarcinaceae</taxon>
        <taxon>Methanosarcina</taxon>
    </lineage>
</organism>
<keyword evidence="7" id="KW-0472">Membrane</keyword>
<dbReference type="PROSITE" id="PS00198">
    <property type="entry name" value="4FE4S_FER_1"/>
    <property type="match status" value="1"/>
</dbReference>
<proteinExistence type="predicted"/>
<feature type="transmembrane region" description="Helical" evidence="7">
    <location>
        <begin position="117"/>
        <end position="136"/>
    </location>
</feature>
<keyword evidence="7" id="KW-0812">Transmembrane</keyword>
<dbReference type="HOGENOM" id="CLU_100907_1_0_2"/>
<dbReference type="PANTHER" id="PTHR30176">
    <property type="entry name" value="FERREDOXIN-TYPE PROTEIN NAPH"/>
    <property type="match status" value="1"/>
</dbReference>
<keyword evidence="1" id="KW-0813">Transport</keyword>
<evidence type="ECO:0000313" key="10">
    <source>
        <dbReference type="Proteomes" id="UP000033072"/>
    </source>
</evidence>
<keyword evidence="10" id="KW-1185">Reference proteome</keyword>
<dbReference type="STRING" id="1434111.MSLAZ_2939"/>
<keyword evidence="4" id="KW-0249">Electron transport</keyword>
<sequence>MGKRRLNKMLKITPYLGIFVLIVSIGGLWYPALGYFVLLIFAAIFLISPFRGRWFCGNLCPRGSFADFWISKISKKRKIPGILRSLWVRLPIFLLMMGFMGYRISNIIGTLNTFEKIGTVLVTMCIVTTAIAVLLGSNLSPRTWCSFCPMGTAQRLLGGKRYQLQLENDKCISCKKCEKVCPMQLKVCQNETKLDCIKCGRCVSVCPKDALHF</sequence>
<evidence type="ECO:0000256" key="7">
    <source>
        <dbReference type="SAM" id="Phobius"/>
    </source>
</evidence>
<evidence type="ECO:0000256" key="3">
    <source>
        <dbReference type="ARBA" id="ARBA00022723"/>
    </source>
</evidence>
<dbReference type="GO" id="GO:0046872">
    <property type="term" value="F:metal ion binding"/>
    <property type="evidence" value="ECO:0007669"/>
    <property type="project" value="UniProtKB-KW"/>
</dbReference>
<accession>A0A0E3WUI0</accession>
<keyword evidence="2" id="KW-0004">4Fe-4S</keyword>
<evidence type="ECO:0000256" key="6">
    <source>
        <dbReference type="ARBA" id="ARBA00023014"/>
    </source>
</evidence>
<dbReference type="PATRIC" id="fig|1434111.4.peg.3884"/>
<feature type="domain" description="4Fe-4S ferredoxin-type" evidence="8">
    <location>
        <begin position="185"/>
        <end position="213"/>
    </location>
</feature>
<dbReference type="InterPro" id="IPR017900">
    <property type="entry name" value="4Fe4S_Fe_S_CS"/>
</dbReference>
<dbReference type="Proteomes" id="UP000033072">
    <property type="component" value="Chromosome"/>
</dbReference>
<evidence type="ECO:0000256" key="1">
    <source>
        <dbReference type="ARBA" id="ARBA00022448"/>
    </source>
</evidence>
<dbReference type="AlphaFoldDB" id="A0A0E3WUI0"/>
<dbReference type="SUPFAM" id="SSF54862">
    <property type="entry name" value="4Fe-4S ferredoxins"/>
    <property type="match status" value="1"/>
</dbReference>
<dbReference type="Gene3D" id="3.30.70.20">
    <property type="match status" value="1"/>
</dbReference>
<keyword evidence="6" id="KW-0411">Iron-sulfur</keyword>
<dbReference type="InterPro" id="IPR017896">
    <property type="entry name" value="4Fe4S_Fe-S-bd"/>
</dbReference>
<keyword evidence="7" id="KW-1133">Transmembrane helix</keyword>
<feature type="transmembrane region" description="Helical" evidence="7">
    <location>
        <begin position="35"/>
        <end position="52"/>
    </location>
</feature>
<dbReference type="EMBL" id="CP009515">
    <property type="protein sequence ID" value="AKB76200.1"/>
    <property type="molecule type" value="Genomic_DNA"/>
</dbReference>
<evidence type="ECO:0000313" key="9">
    <source>
        <dbReference type="EMBL" id="AKB76200.1"/>
    </source>
</evidence>
<evidence type="ECO:0000259" key="8">
    <source>
        <dbReference type="PROSITE" id="PS51379"/>
    </source>
</evidence>
<dbReference type="InterPro" id="IPR051684">
    <property type="entry name" value="Electron_Trans/Redox"/>
</dbReference>
<keyword evidence="5" id="KW-0408">Iron</keyword>
<dbReference type="Pfam" id="PF00037">
    <property type="entry name" value="Fer4"/>
    <property type="match status" value="2"/>
</dbReference>
<evidence type="ECO:0000256" key="2">
    <source>
        <dbReference type="ARBA" id="ARBA00022485"/>
    </source>
</evidence>
<reference evidence="9 10" key="1">
    <citation type="submission" date="2014-07" db="EMBL/GenBank/DDBJ databases">
        <title>Methanogenic archaea and the global carbon cycle.</title>
        <authorList>
            <person name="Henriksen J.R."/>
            <person name="Luke J."/>
            <person name="Reinhart S."/>
            <person name="Benedict M.N."/>
            <person name="Youngblut N.D."/>
            <person name="Metcalf M.E."/>
            <person name="Whitaker R.J."/>
            <person name="Metcalf W.W."/>
        </authorList>
    </citation>
    <scope>NUCLEOTIDE SEQUENCE [LARGE SCALE GENOMIC DNA]</scope>
    <source>
        <strain evidence="9 10">Z-7289</strain>
    </source>
</reference>
<evidence type="ECO:0000256" key="4">
    <source>
        <dbReference type="ARBA" id="ARBA00022982"/>
    </source>
</evidence>
<dbReference type="GO" id="GO:0016491">
    <property type="term" value="F:oxidoreductase activity"/>
    <property type="evidence" value="ECO:0007669"/>
    <property type="project" value="UniProtKB-ARBA"/>
</dbReference>
<dbReference type="KEGG" id="mls:MSLAZ_2939"/>
<dbReference type="PROSITE" id="PS51379">
    <property type="entry name" value="4FE4S_FER_2"/>
    <property type="match status" value="2"/>
</dbReference>
<keyword evidence="3" id="KW-0479">Metal-binding</keyword>
<dbReference type="PANTHER" id="PTHR30176:SF3">
    <property type="entry name" value="FERREDOXIN-TYPE PROTEIN NAPH"/>
    <property type="match status" value="1"/>
</dbReference>
<dbReference type="Pfam" id="PF12801">
    <property type="entry name" value="Fer4_5"/>
    <property type="match status" value="2"/>
</dbReference>
<feature type="transmembrane region" description="Helical" evidence="7">
    <location>
        <begin position="86"/>
        <end position="105"/>
    </location>
</feature>
<evidence type="ECO:0000256" key="5">
    <source>
        <dbReference type="ARBA" id="ARBA00023004"/>
    </source>
</evidence>
<name>A0A0E3WUI0_9EURY</name>
<feature type="transmembrane region" description="Helical" evidence="7">
    <location>
        <begin position="12"/>
        <end position="29"/>
    </location>
</feature>
<dbReference type="GO" id="GO:0051539">
    <property type="term" value="F:4 iron, 4 sulfur cluster binding"/>
    <property type="evidence" value="ECO:0007669"/>
    <property type="project" value="UniProtKB-KW"/>
</dbReference>
<protein>
    <submittedName>
        <fullName evidence="9">Iron-sulfur-binding protein</fullName>
    </submittedName>
</protein>
<feature type="domain" description="4Fe-4S ferredoxin-type" evidence="8">
    <location>
        <begin position="162"/>
        <end position="184"/>
    </location>
</feature>